<reference evidence="1 2" key="1">
    <citation type="submission" date="2015-04" db="EMBL/GenBank/DDBJ databases">
        <title>Draft genome of the roundworm Trichinella nativa.</title>
        <authorList>
            <person name="Mitreva M."/>
        </authorList>
    </citation>
    <scope>NUCLEOTIDE SEQUENCE [LARGE SCALE GENOMIC DNA]</scope>
    <source>
        <strain evidence="1 2">ISS45</strain>
    </source>
</reference>
<protein>
    <submittedName>
        <fullName evidence="1">Uncharacterized protein</fullName>
    </submittedName>
</protein>
<accession>A0A1Y3ERR6</accession>
<sequence>MLLLNSFSACQNVLSCYHVVSIYVCKNVIRVTVHRVQKFYIVVPFAENVKGELILKDGFLLHYMETKVCTRLLAVACTIAIGPVIRADATRVSWNWCITLLSRAECAVKVE</sequence>
<gene>
    <name evidence="1" type="ORF">D917_06625</name>
</gene>
<organism evidence="1 2">
    <name type="scientific">Trichinella nativa</name>
    <dbReference type="NCBI Taxonomy" id="6335"/>
    <lineage>
        <taxon>Eukaryota</taxon>
        <taxon>Metazoa</taxon>
        <taxon>Ecdysozoa</taxon>
        <taxon>Nematoda</taxon>
        <taxon>Enoplea</taxon>
        <taxon>Dorylaimia</taxon>
        <taxon>Trichinellida</taxon>
        <taxon>Trichinellidae</taxon>
        <taxon>Trichinella</taxon>
    </lineage>
</organism>
<name>A0A1Y3ERR6_9BILA</name>
<evidence type="ECO:0000313" key="1">
    <source>
        <dbReference type="EMBL" id="OUC47833.1"/>
    </source>
</evidence>
<evidence type="ECO:0000313" key="2">
    <source>
        <dbReference type="Proteomes" id="UP000243006"/>
    </source>
</evidence>
<proteinExistence type="predicted"/>
<dbReference type="EMBL" id="LVZM01003724">
    <property type="protein sequence ID" value="OUC47833.1"/>
    <property type="molecule type" value="Genomic_DNA"/>
</dbReference>
<dbReference type="Proteomes" id="UP000243006">
    <property type="component" value="Unassembled WGS sequence"/>
</dbReference>
<comment type="caution">
    <text evidence="1">The sequence shown here is derived from an EMBL/GenBank/DDBJ whole genome shotgun (WGS) entry which is preliminary data.</text>
</comment>
<dbReference type="AlphaFoldDB" id="A0A1Y3ERR6"/>